<comment type="caution">
    <text evidence="1">The sequence shown here is derived from an EMBL/GenBank/DDBJ whole genome shotgun (WGS) entry which is preliminary data.</text>
</comment>
<keyword evidence="2" id="KW-1185">Reference proteome</keyword>
<reference evidence="1" key="2">
    <citation type="journal article" date="2019" name="IMA Fungus">
        <title>Genome sequencing and comparison of five Tilletia species to identify candidate genes for the detection of regulated species infecting wheat.</title>
        <authorList>
            <person name="Nguyen H.D.T."/>
            <person name="Sultana T."/>
            <person name="Kesanakurti P."/>
            <person name="Hambleton S."/>
        </authorList>
    </citation>
    <scope>NUCLEOTIDE SEQUENCE</scope>
    <source>
        <strain evidence="1">DAOMC 236416</strain>
    </source>
</reference>
<sequence length="613" mass="64424">MFTLLRSQRSTLAIALLSLCTVSFVLASPFNSFDDTQSLWARQGGKYVGAACTSSSECYSGNCAFSENTNTQTCHRQSPDGVCRENNNCVSRNCTGGYCAYSAINGPCEVVYDCADVDQQNKMCDSGKCKVSPTFGCTTDDQCSTGHCIDKICRRALQAPNSACDLGSECIGGQCKNVETCADANGKDTLCEGSPSGLHCARLPLGSKCSNNGDCSEGFCRQGLCVASKDGDACVSETQCTGASVCSPTGKCHTPGTNTLYPQDTCVNDSQCRSKRCVSNLDVTDQYDVELPYLGDLPEYKRCDYFKTGEGKCRNYVDCSVGICKNDKCSLGVDGDRCLYNQHCINVCGSNGICHSPPSNGSLGVGQPCKTDNQCFSEQCFDGTVSRPLPESPKTTHTVLDSVCYQSVPGGPCKLDGDCMNSACRSGKCVVLGLGAKCANSFQCYTGDCDVNPSSSSKDRVCILAPALRYCESDNQCYSNQCVLQPCPGYDYGGECGSNLGCATQPVLGSCRSNADCDTTTASCDTDKKCRTTQGNTCTSSSQCLTRNCVKGKCAATANSTTTKATTTTKSTATSSSTSKTTTSTKSTSTTKSASTSKSATSTKSASTSTSVP</sequence>
<organism evidence="1 2">
    <name type="scientific">Tilletia indica</name>
    <dbReference type="NCBI Taxonomy" id="43049"/>
    <lineage>
        <taxon>Eukaryota</taxon>
        <taxon>Fungi</taxon>
        <taxon>Dikarya</taxon>
        <taxon>Basidiomycota</taxon>
        <taxon>Ustilaginomycotina</taxon>
        <taxon>Exobasidiomycetes</taxon>
        <taxon>Tilletiales</taxon>
        <taxon>Tilletiaceae</taxon>
        <taxon>Tilletia</taxon>
    </lineage>
</organism>
<evidence type="ECO:0000313" key="2">
    <source>
        <dbReference type="Proteomes" id="UP000077521"/>
    </source>
</evidence>
<reference evidence="1" key="1">
    <citation type="submission" date="2016-04" db="EMBL/GenBank/DDBJ databases">
        <authorList>
            <person name="Nguyen H.D."/>
            <person name="Samba Siva P."/>
            <person name="Cullis J."/>
            <person name="Levesque C.A."/>
            <person name="Hambleton S."/>
        </authorList>
    </citation>
    <scope>NUCLEOTIDE SEQUENCE</scope>
    <source>
        <strain evidence="1">DAOMC 236416</strain>
    </source>
</reference>
<dbReference type="EMBL" id="LWDF02000059">
    <property type="protein sequence ID" value="KAE8258726.1"/>
    <property type="molecule type" value="Genomic_DNA"/>
</dbReference>
<accession>A0A177TC28</accession>
<name>A0A177TC28_9BASI</name>
<protein>
    <submittedName>
        <fullName evidence="1">Uncharacterized protein</fullName>
    </submittedName>
</protein>
<dbReference type="AlphaFoldDB" id="A0A177TC28"/>
<evidence type="ECO:0000313" key="1">
    <source>
        <dbReference type="EMBL" id="KAE8258726.1"/>
    </source>
</evidence>
<dbReference type="Proteomes" id="UP000077521">
    <property type="component" value="Unassembled WGS sequence"/>
</dbReference>
<gene>
    <name evidence="1" type="ORF">A4X13_0g1496</name>
</gene>
<proteinExistence type="predicted"/>